<dbReference type="EMBL" id="CP002299">
    <property type="protein sequence ID" value="ADP83805.1"/>
    <property type="molecule type" value="Genomic_DNA"/>
</dbReference>
<proteinExistence type="predicted"/>
<feature type="transmembrane region" description="Helical" evidence="1">
    <location>
        <begin position="151"/>
        <end position="173"/>
    </location>
</feature>
<gene>
    <name evidence="2" type="ordered locus">FraEuI1c_5821</name>
</gene>
<keyword evidence="1" id="KW-1133">Transmembrane helix</keyword>
<evidence type="ECO:0000256" key="1">
    <source>
        <dbReference type="SAM" id="Phobius"/>
    </source>
</evidence>
<dbReference type="KEGG" id="fri:FraEuI1c_5821"/>
<dbReference type="AlphaFoldDB" id="E3IX33"/>
<name>E3IX33_PSEI1</name>
<reference evidence="2 3" key="1">
    <citation type="submission" date="2010-10" db="EMBL/GenBank/DDBJ databases">
        <title>Complete sequence of Frankia sp. EuI1c.</title>
        <authorList>
            <consortium name="US DOE Joint Genome Institute"/>
            <person name="Lucas S."/>
            <person name="Copeland A."/>
            <person name="Lapidus A."/>
            <person name="Cheng J.-F."/>
            <person name="Bruce D."/>
            <person name="Goodwin L."/>
            <person name="Pitluck S."/>
            <person name="Chertkov O."/>
            <person name="Detter J.C."/>
            <person name="Han C."/>
            <person name="Tapia R."/>
            <person name="Land M."/>
            <person name="Hauser L."/>
            <person name="Jeffries C."/>
            <person name="Kyrpides N."/>
            <person name="Ivanova N."/>
            <person name="Mikhailova N."/>
            <person name="Beauchemin N."/>
            <person name="Sen A."/>
            <person name="Sur S.A."/>
            <person name="Gtari M."/>
            <person name="Wall L."/>
            <person name="Tisa L."/>
            <person name="Woyke T."/>
        </authorList>
    </citation>
    <scope>NUCLEOTIDE SEQUENCE [LARGE SCALE GENOMIC DNA]</scope>
    <source>
        <strain evidence="3">DSM 45817 / CECT 9037 / EuI1c</strain>
    </source>
</reference>
<dbReference type="STRING" id="298654.FraEuI1c_5821"/>
<protein>
    <submittedName>
        <fullName evidence="2">Uncharacterized protein</fullName>
    </submittedName>
</protein>
<keyword evidence="1" id="KW-0812">Transmembrane</keyword>
<dbReference type="HOGENOM" id="CLU_1088841_0_0_11"/>
<accession>E3IX33</accession>
<dbReference type="Proteomes" id="UP000002484">
    <property type="component" value="Chromosome"/>
</dbReference>
<evidence type="ECO:0000313" key="3">
    <source>
        <dbReference type="Proteomes" id="UP000002484"/>
    </source>
</evidence>
<sequence>MTAPAASAPVYGPGLAMSVELPAAGDPWDLVVALAKAWDLDDATIEGASERGALTVTSPDRSRVLIMATRSDVVRLRLLVTAPQAQARGVLADALEELGAWAAEAGVAGWRWKADGCAGWHCGGSSCLTAPDGPVAAAWRVAWWRRLVGRVLAELGMVSAYGVAASVALYVLVRWPGEKPPGAGAWVGYRWMYAAGDPARSVPVALAAYAAGRLLLVAAALFDRPAQVRRAEVRAAVGPVVLAVTGALLGAGWLR</sequence>
<feature type="transmembrane region" description="Helical" evidence="1">
    <location>
        <begin position="202"/>
        <end position="222"/>
    </location>
</feature>
<evidence type="ECO:0000313" key="2">
    <source>
        <dbReference type="EMBL" id="ADP83805.1"/>
    </source>
</evidence>
<feature type="transmembrane region" description="Helical" evidence="1">
    <location>
        <begin position="234"/>
        <end position="254"/>
    </location>
</feature>
<keyword evidence="1" id="KW-0472">Membrane</keyword>
<dbReference type="InParanoid" id="E3IX33"/>
<organism evidence="2 3">
    <name type="scientific">Pseudofrankia inefficax (strain DSM 45817 / CECT 9037 / DDB 130130 / EuI1c)</name>
    <name type="common">Frankia inefficax</name>
    <dbReference type="NCBI Taxonomy" id="298654"/>
    <lineage>
        <taxon>Bacteria</taxon>
        <taxon>Bacillati</taxon>
        <taxon>Actinomycetota</taxon>
        <taxon>Actinomycetes</taxon>
        <taxon>Frankiales</taxon>
        <taxon>Frankiaceae</taxon>
        <taxon>Pseudofrankia</taxon>
    </lineage>
</organism>
<keyword evidence="3" id="KW-1185">Reference proteome</keyword>